<accession>A0A645I2C3</accession>
<evidence type="ECO:0000256" key="1">
    <source>
        <dbReference type="SAM" id="MobiDB-lite"/>
    </source>
</evidence>
<name>A0A645I2C3_9ZZZZ</name>
<organism evidence="2">
    <name type="scientific">bioreactor metagenome</name>
    <dbReference type="NCBI Taxonomy" id="1076179"/>
    <lineage>
        <taxon>unclassified sequences</taxon>
        <taxon>metagenomes</taxon>
        <taxon>ecological metagenomes</taxon>
    </lineage>
</organism>
<dbReference type="EMBL" id="VSSQ01100471">
    <property type="protein sequence ID" value="MPN42614.1"/>
    <property type="molecule type" value="Genomic_DNA"/>
</dbReference>
<evidence type="ECO:0000313" key="2">
    <source>
        <dbReference type="EMBL" id="MPN42614.1"/>
    </source>
</evidence>
<sequence length="135" mass="15126">MTAQHQRFFSGIDKGVPAGDYSRFRIVFPACLDFQDISRNRVSKGKDIPFPAAGNKAESSDAVHKSRKRQTGRKIKVVSQSSQRSVFVEFDLSAIKVFFHASPLFACFQTDYAVLPPEKVSAMVFPSFDRQDSES</sequence>
<reference evidence="2" key="1">
    <citation type="submission" date="2019-08" db="EMBL/GenBank/DDBJ databases">
        <authorList>
            <person name="Kucharzyk K."/>
            <person name="Murdoch R.W."/>
            <person name="Higgins S."/>
            <person name="Loffler F."/>
        </authorList>
    </citation>
    <scope>NUCLEOTIDE SEQUENCE</scope>
</reference>
<protein>
    <submittedName>
        <fullName evidence="2">Uncharacterized protein</fullName>
    </submittedName>
</protein>
<dbReference type="AlphaFoldDB" id="A0A645I2C3"/>
<gene>
    <name evidence="2" type="ORF">SDC9_190171</name>
</gene>
<feature type="compositionally biased region" description="Basic residues" evidence="1">
    <location>
        <begin position="65"/>
        <end position="75"/>
    </location>
</feature>
<comment type="caution">
    <text evidence="2">The sequence shown here is derived from an EMBL/GenBank/DDBJ whole genome shotgun (WGS) entry which is preliminary data.</text>
</comment>
<feature type="region of interest" description="Disordered" evidence="1">
    <location>
        <begin position="48"/>
        <end position="75"/>
    </location>
</feature>
<proteinExistence type="predicted"/>